<dbReference type="GO" id="GO:0045504">
    <property type="term" value="F:dynein heavy chain binding"/>
    <property type="evidence" value="ECO:0007669"/>
    <property type="project" value="TreeGrafter"/>
</dbReference>
<keyword evidence="13" id="KW-0206">Cytoskeleton</keyword>
<evidence type="ECO:0000256" key="12">
    <source>
        <dbReference type="ARBA" id="ARBA00023175"/>
    </source>
</evidence>
<feature type="region of interest" description="Disordered" evidence="15">
    <location>
        <begin position="28"/>
        <end position="56"/>
    </location>
</feature>
<protein>
    <recommendedName>
        <fullName evidence="5">Cytoplasmic dynein 2 light intermediate chain 1</fullName>
    </recommendedName>
</protein>
<evidence type="ECO:0000256" key="11">
    <source>
        <dbReference type="ARBA" id="ARBA00023069"/>
    </source>
</evidence>
<reference evidence="17" key="1">
    <citation type="journal article" date="2023" name="Commun. Biol.">
        <title>Genome analysis of Parmales, the sister group of diatoms, reveals the evolutionary specialization of diatoms from phago-mixotrophs to photoautotrophs.</title>
        <authorList>
            <person name="Ban H."/>
            <person name="Sato S."/>
            <person name="Yoshikawa S."/>
            <person name="Yamada K."/>
            <person name="Nakamura Y."/>
            <person name="Ichinomiya M."/>
            <person name="Sato N."/>
            <person name="Blanc-Mathieu R."/>
            <person name="Endo H."/>
            <person name="Kuwata A."/>
            <person name="Ogata H."/>
        </authorList>
    </citation>
    <scope>NUCLEOTIDE SEQUENCE [LARGE SCALE GENOMIC DNA]</scope>
    <source>
        <strain evidence="17">NIES 3699</strain>
    </source>
</reference>
<dbReference type="GO" id="GO:0005930">
    <property type="term" value="C:axoneme"/>
    <property type="evidence" value="ECO:0007669"/>
    <property type="project" value="UniProtKB-SubCell"/>
</dbReference>
<dbReference type="GO" id="GO:0036064">
    <property type="term" value="C:ciliary basal body"/>
    <property type="evidence" value="ECO:0007669"/>
    <property type="project" value="TreeGrafter"/>
</dbReference>
<evidence type="ECO:0000256" key="1">
    <source>
        <dbReference type="ARBA" id="ARBA00004120"/>
    </source>
</evidence>
<evidence type="ECO:0000256" key="10">
    <source>
        <dbReference type="ARBA" id="ARBA00023017"/>
    </source>
</evidence>
<keyword evidence="8" id="KW-0493">Microtubule</keyword>
<dbReference type="GO" id="GO:0005874">
    <property type="term" value="C:microtubule"/>
    <property type="evidence" value="ECO:0007669"/>
    <property type="project" value="UniProtKB-KW"/>
</dbReference>
<organism evidence="16 17">
    <name type="scientific">Triparma verrucosa</name>
    <dbReference type="NCBI Taxonomy" id="1606542"/>
    <lineage>
        <taxon>Eukaryota</taxon>
        <taxon>Sar</taxon>
        <taxon>Stramenopiles</taxon>
        <taxon>Ochrophyta</taxon>
        <taxon>Bolidophyceae</taxon>
        <taxon>Parmales</taxon>
        <taxon>Triparmaceae</taxon>
        <taxon>Triparma</taxon>
    </lineage>
</organism>
<keyword evidence="11" id="KW-0969">Cilium</keyword>
<evidence type="ECO:0000256" key="8">
    <source>
        <dbReference type="ARBA" id="ARBA00022701"/>
    </source>
</evidence>
<accession>A0A9W7CGV6</accession>
<evidence type="ECO:0000256" key="2">
    <source>
        <dbReference type="ARBA" id="ARBA00004300"/>
    </source>
</evidence>
<keyword evidence="12" id="KW-0505">Motor protein</keyword>
<dbReference type="Gene3D" id="3.40.50.300">
    <property type="entry name" value="P-loop containing nucleotide triphosphate hydrolases"/>
    <property type="match status" value="1"/>
</dbReference>
<dbReference type="SUPFAM" id="SSF52540">
    <property type="entry name" value="P-loop containing nucleoside triphosphate hydrolases"/>
    <property type="match status" value="1"/>
</dbReference>
<comment type="similarity">
    <text evidence="4">Belongs to the dynein light intermediate chain family.</text>
</comment>
<feature type="region of interest" description="Disordered" evidence="15">
    <location>
        <begin position="417"/>
        <end position="449"/>
    </location>
</feature>
<evidence type="ECO:0000256" key="3">
    <source>
        <dbReference type="ARBA" id="ARBA00004430"/>
    </source>
</evidence>
<feature type="region of interest" description="Disordered" evidence="15">
    <location>
        <begin position="368"/>
        <end position="395"/>
    </location>
</feature>
<keyword evidence="9" id="KW-0970">Cilium biogenesis/degradation</keyword>
<dbReference type="EMBL" id="BRXX01000315">
    <property type="protein sequence ID" value="GMI04351.1"/>
    <property type="molecule type" value="Genomic_DNA"/>
</dbReference>
<keyword evidence="6" id="KW-0217">Developmental protein</keyword>
<dbReference type="PANTHER" id="PTHR13236:SF0">
    <property type="entry name" value="CYTOPLASMIC DYNEIN 2 LIGHT INTERMEDIATE CHAIN 1"/>
    <property type="match status" value="1"/>
</dbReference>
<dbReference type="InterPro" id="IPR022780">
    <property type="entry name" value="Dynein_light_int_chain"/>
</dbReference>
<dbReference type="PANTHER" id="PTHR13236">
    <property type="entry name" value="DYNEIN 2 LIGHT INTERMEDIATE CHAIN, ISOFORM 2"/>
    <property type="match status" value="1"/>
</dbReference>
<keyword evidence="7" id="KW-0963">Cytoplasm</keyword>
<evidence type="ECO:0000313" key="17">
    <source>
        <dbReference type="Proteomes" id="UP001165160"/>
    </source>
</evidence>
<evidence type="ECO:0000256" key="15">
    <source>
        <dbReference type="SAM" id="MobiDB-lite"/>
    </source>
</evidence>
<dbReference type="InterPro" id="IPR040045">
    <property type="entry name" value="DYNC2LI1"/>
</dbReference>
<evidence type="ECO:0000256" key="6">
    <source>
        <dbReference type="ARBA" id="ARBA00022473"/>
    </source>
</evidence>
<gene>
    <name evidence="16" type="ORF">TrVE_jg9469</name>
</gene>
<evidence type="ECO:0000256" key="14">
    <source>
        <dbReference type="ARBA" id="ARBA00023273"/>
    </source>
</evidence>
<comment type="subcellular location">
    <subcellularLocation>
        <location evidence="3">Cytoplasm</location>
        <location evidence="3">Cytoskeleton</location>
        <location evidence="3">Cilium axoneme</location>
    </subcellularLocation>
    <subcellularLocation>
        <location evidence="1">Cytoplasm</location>
        <location evidence="1">Cytoskeleton</location>
        <location evidence="1">Cilium basal body</location>
    </subcellularLocation>
    <subcellularLocation>
        <location evidence="2">Cytoplasm</location>
        <location evidence="2">Cytoskeleton</location>
        <location evidence="2">Microtubule organizing center</location>
        <location evidence="2">Centrosome</location>
    </subcellularLocation>
</comment>
<evidence type="ECO:0000256" key="4">
    <source>
        <dbReference type="ARBA" id="ARBA00006831"/>
    </source>
</evidence>
<dbReference type="GO" id="GO:0005813">
    <property type="term" value="C:centrosome"/>
    <property type="evidence" value="ECO:0007669"/>
    <property type="project" value="UniProtKB-SubCell"/>
</dbReference>
<sequence>MSYSRSNAAAAAKEAKVVDLFQQIALDSSQQKEDKSDKTADEASGEGEETNDNVGKNTENTDAYCLFVGEKGGGKSCLVGLFMGKEEDVKPTVALDYQFARRPRAGSTNNSKDISHVWELGGNLSVPELISIPLRRGLDKSVVVVVVDTGRPENVVGSLKKWLDLVRDRIDVEMREFEAKEPARAKAMFEEAERRFGVDHPDFSSVNISPVPIVIVANKYDKLKEEDSAGRRCLMQALRFVAHGIGATLVFASTRDKQSRDLFRSVARQSLFDQGPVASAAVEGGSEQQQQNAKWKKAANFGDSAPLAVKPGCDTFEAILAAMPKGTVKSDFVGHNGIGPRATETWAKSLEVFYGRSTLDDKKEEAKLELDDEGENDGGGGKANSYPEPAVDEARAAANLRLTQYKKEVQRRQEIAAAAIDVEKPRERERKSRKSSDRDKSSGERRRRK</sequence>
<evidence type="ECO:0000256" key="5">
    <source>
        <dbReference type="ARBA" id="ARBA00018863"/>
    </source>
</evidence>
<evidence type="ECO:0000256" key="13">
    <source>
        <dbReference type="ARBA" id="ARBA00023212"/>
    </source>
</evidence>
<keyword evidence="14" id="KW-0966">Cell projection</keyword>
<feature type="compositionally biased region" description="Basic and acidic residues" evidence="15">
    <location>
        <begin position="30"/>
        <end position="41"/>
    </location>
</feature>
<feature type="compositionally biased region" description="Basic and acidic residues" evidence="15">
    <location>
        <begin position="421"/>
        <end position="449"/>
    </location>
</feature>
<name>A0A9W7CGV6_9STRA</name>
<evidence type="ECO:0000256" key="7">
    <source>
        <dbReference type="ARBA" id="ARBA00022490"/>
    </source>
</evidence>
<dbReference type="AlphaFoldDB" id="A0A9W7CGV6"/>
<comment type="caution">
    <text evidence="16">The sequence shown here is derived from an EMBL/GenBank/DDBJ whole genome shotgun (WGS) entry which is preliminary data.</text>
</comment>
<keyword evidence="17" id="KW-1185">Reference proteome</keyword>
<dbReference type="GO" id="GO:0035721">
    <property type="term" value="P:intraciliary retrograde transport"/>
    <property type="evidence" value="ECO:0007669"/>
    <property type="project" value="InterPro"/>
</dbReference>
<dbReference type="InterPro" id="IPR027417">
    <property type="entry name" value="P-loop_NTPase"/>
</dbReference>
<dbReference type="GO" id="GO:0005868">
    <property type="term" value="C:cytoplasmic dynein complex"/>
    <property type="evidence" value="ECO:0007669"/>
    <property type="project" value="InterPro"/>
</dbReference>
<dbReference type="Proteomes" id="UP001165160">
    <property type="component" value="Unassembled WGS sequence"/>
</dbReference>
<proteinExistence type="inferred from homology"/>
<dbReference type="GO" id="GO:0035735">
    <property type="term" value="P:intraciliary transport involved in cilium assembly"/>
    <property type="evidence" value="ECO:0007669"/>
    <property type="project" value="InterPro"/>
</dbReference>
<evidence type="ECO:0000256" key="9">
    <source>
        <dbReference type="ARBA" id="ARBA00022794"/>
    </source>
</evidence>
<dbReference type="Pfam" id="PF05783">
    <property type="entry name" value="DLIC"/>
    <property type="match status" value="1"/>
</dbReference>
<keyword evidence="10" id="KW-0243">Dynein</keyword>
<evidence type="ECO:0000313" key="16">
    <source>
        <dbReference type="EMBL" id="GMI04351.1"/>
    </source>
</evidence>